<keyword evidence="1" id="KW-0812">Transmembrane</keyword>
<keyword evidence="1" id="KW-1133">Transmembrane helix</keyword>
<reference evidence="3" key="1">
    <citation type="submission" date="2020-05" db="EMBL/GenBank/DDBJ databases">
        <authorList>
            <person name="Chiriac C."/>
            <person name="Salcher M."/>
            <person name="Ghai R."/>
            <person name="Kavagutti S V."/>
        </authorList>
    </citation>
    <scope>NUCLEOTIDE SEQUENCE</scope>
</reference>
<name>A0A6J6L0X1_9ZZZZ</name>
<evidence type="ECO:0000256" key="1">
    <source>
        <dbReference type="SAM" id="Phobius"/>
    </source>
</evidence>
<protein>
    <submittedName>
        <fullName evidence="3">Unannotated protein</fullName>
    </submittedName>
</protein>
<dbReference type="InterPro" id="IPR005182">
    <property type="entry name" value="YdbS-like_PH"/>
</dbReference>
<evidence type="ECO:0000313" key="3">
    <source>
        <dbReference type="EMBL" id="CAB4654015.1"/>
    </source>
</evidence>
<feature type="transmembrane region" description="Helical" evidence="1">
    <location>
        <begin position="70"/>
        <end position="88"/>
    </location>
</feature>
<dbReference type="PANTHER" id="PTHR37938">
    <property type="entry name" value="BLL0215 PROTEIN"/>
    <property type="match status" value="1"/>
</dbReference>
<feature type="domain" description="YdbS-like PH" evidence="2">
    <location>
        <begin position="93"/>
        <end position="169"/>
    </location>
</feature>
<proteinExistence type="predicted"/>
<evidence type="ECO:0000259" key="2">
    <source>
        <dbReference type="Pfam" id="PF03703"/>
    </source>
</evidence>
<dbReference type="PANTHER" id="PTHR37938:SF1">
    <property type="entry name" value="BLL0215 PROTEIN"/>
    <property type="match status" value="1"/>
</dbReference>
<organism evidence="3">
    <name type="scientific">freshwater metagenome</name>
    <dbReference type="NCBI Taxonomy" id="449393"/>
    <lineage>
        <taxon>unclassified sequences</taxon>
        <taxon>metagenomes</taxon>
        <taxon>ecological metagenomes</taxon>
    </lineage>
</organism>
<accession>A0A6J6L0X1</accession>
<sequence length="182" mass="20730">MLHPAHYARLMGYTQKYFNEGEVMVLDLHPHWWTFVKPVFKLLAAFALVTVSFRISTVASSSFLKTLETIAVNASWALIGVTFIMLLVHALQWSRVHFVVTNQRVIYRSGVIARNGIEIPVRKVNNVSFHQSFLERIVGAGDLLIESGGEDGQSLFSDIRDPEQVQNIIQRTLRRVDEEPHD</sequence>
<gene>
    <name evidence="3" type="ORF">UFOPK2195_00638</name>
</gene>
<dbReference type="AlphaFoldDB" id="A0A6J6L0X1"/>
<feature type="transmembrane region" description="Helical" evidence="1">
    <location>
        <begin position="42"/>
        <end position="64"/>
    </location>
</feature>
<dbReference type="Pfam" id="PF03703">
    <property type="entry name" value="bPH_2"/>
    <property type="match status" value="1"/>
</dbReference>
<keyword evidence="1" id="KW-0472">Membrane</keyword>
<dbReference type="EMBL" id="CAEZWH010000107">
    <property type="protein sequence ID" value="CAB4654015.1"/>
    <property type="molecule type" value="Genomic_DNA"/>
</dbReference>